<keyword evidence="1 2" id="KW-0732">Signal</keyword>
<feature type="chain" id="PRO_5014351800" description="Secretion system C-terminal sorting domain-containing protein" evidence="2">
    <location>
        <begin position="20"/>
        <end position="412"/>
    </location>
</feature>
<evidence type="ECO:0000259" key="3">
    <source>
        <dbReference type="Pfam" id="PF18962"/>
    </source>
</evidence>
<name>A0A2I7SIB6_9FLAO</name>
<evidence type="ECO:0000313" key="5">
    <source>
        <dbReference type="Proteomes" id="UP000236592"/>
    </source>
</evidence>
<reference evidence="5" key="1">
    <citation type="submission" date="2018-01" db="EMBL/GenBank/DDBJ databases">
        <title>Complete genome of Tamlana sp. UJ94.</title>
        <authorList>
            <person name="Jung J."/>
            <person name="Chung D."/>
            <person name="Bae S.S."/>
            <person name="Baek K."/>
        </authorList>
    </citation>
    <scope>NUCLEOTIDE SEQUENCE [LARGE SCALE GENOMIC DNA]</scope>
    <source>
        <strain evidence="5">UJ94</strain>
    </source>
</reference>
<accession>A0A2I7SIB6</accession>
<dbReference type="KEGG" id="taj:C1A40_09325"/>
<keyword evidence="5" id="KW-1185">Reference proteome</keyword>
<evidence type="ECO:0000256" key="1">
    <source>
        <dbReference type="ARBA" id="ARBA00022729"/>
    </source>
</evidence>
<organism evidence="4 5">
    <name type="scientific">Pseudotamlana carrageenivorans</name>
    <dbReference type="NCBI Taxonomy" id="2069432"/>
    <lineage>
        <taxon>Bacteria</taxon>
        <taxon>Pseudomonadati</taxon>
        <taxon>Bacteroidota</taxon>
        <taxon>Flavobacteriia</taxon>
        <taxon>Flavobacteriales</taxon>
        <taxon>Flavobacteriaceae</taxon>
        <taxon>Pseudotamlana</taxon>
    </lineage>
</organism>
<sequence>MKKITFYLFTLLLSSLSFGQTITLIDAPASGSDIIADPEYSVSPSIDFEVTNFNMPSEGSLEWSLKIDSNGTTVDSGNTTNSSGEIILPALNNGTKYVFTAELVDSNSNSLNPVALYSFKVTFAEYIDVLNLTELISNNTNPDVYYRVTGEVIGTYSIDIPNVAQFFFFQDDTAGIRVFDPDYSQGTFYTNGDAISNIRGRLITNDGGEKEFVPSDVEWGAPTSTGSTPSIPTVTITDITGNVPTYENRLVKINNVTFAPDSFQLDAQLDITDASGTMKFRSAFPTADYLGDNTPTGAQDLTAIVMNLDNSLPTVTARYSLDFSPTLSANNFDLKNSFSIYPNPTELGYVNISKKNDSDVSVKIYNALGKNVLEQTLPSSQSQLNVSRLSSGIYILKLTQNNTSTIKRLVIQ</sequence>
<feature type="domain" description="Secretion system C-terminal sorting" evidence="3">
    <location>
        <begin position="340"/>
        <end position="411"/>
    </location>
</feature>
<evidence type="ECO:0000313" key="4">
    <source>
        <dbReference type="EMBL" id="AUS05652.1"/>
    </source>
</evidence>
<proteinExistence type="predicted"/>
<feature type="signal peptide" evidence="2">
    <location>
        <begin position="1"/>
        <end position="19"/>
    </location>
</feature>
<dbReference type="AlphaFoldDB" id="A0A2I7SIB6"/>
<evidence type="ECO:0000256" key="2">
    <source>
        <dbReference type="SAM" id="SignalP"/>
    </source>
</evidence>
<dbReference type="InterPro" id="IPR026444">
    <property type="entry name" value="Secre_tail"/>
</dbReference>
<dbReference type="Pfam" id="PF18962">
    <property type="entry name" value="Por_Secre_tail"/>
    <property type="match status" value="1"/>
</dbReference>
<protein>
    <recommendedName>
        <fullName evidence="3">Secretion system C-terminal sorting domain-containing protein</fullName>
    </recommendedName>
</protein>
<gene>
    <name evidence="4" type="ORF">C1A40_09325</name>
</gene>
<dbReference type="Proteomes" id="UP000236592">
    <property type="component" value="Chromosome"/>
</dbReference>
<dbReference type="OrthoDB" id="1056765at2"/>
<dbReference type="EMBL" id="CP025938">
    <property type="protein sequence ID" value="AUS05652.1"/>
    <property type="molecule type" value="Genomic_DNA"/>
</dbReference>
<dbReference type="RefSeq" id="WP_102995664.1">
    <property type="nucleotide sequence ID" value="NZ_CP025938.1"/>
</dbReference>
<dbReference type="NCBIfam" id="TIGR04183">
    <property type="entry name" value="Por_Secre_tail"/>
    <property type="match status" value="1"/>
</dbReference>